<dbReference type="Pfam" id="PF21028">
    <property type="entry name" value="DUF1285_C"/>
    <property type="match status" value="1"/>
</dbReference>
<reference evidence="4" key="1">
    <citation type="submission" date="2017-04" db="EMBL/GenBank/DDBJ databases">
        <authorList>
            <person name="Varghese N."/>
            <person name="Submissions S."/>
        </authorList>
    </citation>
    <scope>NUCLEOTIDE SEQUENCE [LARGE SCALE GENOMIC DNA]</scope>
</reference>
<proteinExistence type="predicted"/>
<dbReference type="InterPro" id="IPR023361">
    <property type="entry name" value="DUF1285_beta_roll_sf"/>
</dbReference>
<dbReference type="Gene3D" id="2.30.270.10">
    <property type="entry name" value="duf1285 protein"/>
    <property type="match status" value="1"/>
</dbReference>
<dbReference type="InterPro" id="IPR010707">
    <property type="entry name" value="DUF1285"/>
</dbReference>
<protein>
    <recommendedName>
        <fullName evidence="5">DUF1285 domain-containing protein</fullName>
    </recommendedName>
</protein>
<dbReference type="Proteomes" id="UP000194450">
    <property type="component" value="Unassembled WGS sequence"/>
</dbReference>
<feature type="domain" description="DUF1285" evidence="1">
    <location>
        <begin position="16"/>
        <end position="82"/>
    </location>
</feature>
<gene>
    <name evidence="3" type="ORF">SAMN06297229_2304</name>
</gene>
<dbReference type="EMBL" id="FXWH01000003">
    <property type="protein sequence ID" value="SMQ80548.1"/>
    <property type="molecule type" value="Genomic_DNA"/>
</dbReference>
<dbReference type="Gene3D" id="3.10.540.10">
    <property type="entry name" value="duf1285 like domain"/>
    <property type="match status" value="1"/>
</dbReference>
<dbReference type="AlphaFoldDB" id="A0A1Y6FZN9"/>
<organism evidence="3 4">
    <name type="scientific">Pseudidiomarina planktonica</name>
    <dbReference type="NCBI Taxonomy" id="1323738"/>
    <lineage>
        <taxon>Bacteria</taxon>
        <taxon>Pseudomonadati</taxon>
        <taxon>Pseudomonadota</taxon>
        <taxon>Gammaproteobacteria</taxon>
        <taxon>Alteromonadales</taxon>
        <taxon>Idiomarinaceae</taxon>
        <taxon>Pseudidiomarina</taxon>
    </lineage>
</organism>
<dbReference type="PIRSF" id="PIRSF029557">
    <property type="entry name" value="UCP029557"/>
    <property type="match status" value="1"/>
</dbReference>
<keyword evidence="4" id="KW-1185">Reference proteome</keyword>
<dbReference type="InterPro" id="IPR048342">
    <property type="entry name" value="DUF1285_C"/>
</dbReference>
<dbReference type="InterPro" id="IPR048341">
    <property type="entry name" value="DUF1285_N"/>
</dbReference>
<accession>A0A1Y6FZN9</accession>
<evidence type="ECO:0000259" key="1">
    <source>
        <dbReference type="Pfam" id="PF06938"/>
    </source>
</evidence>
<evidence type="ECO:0000313" key="3">
    <source>
        <dbReference type="EMBL" id="SMQ80548.1"/>
    </source>
</evidence>
<evidence type="ECO:0008006" key="5">
    <source>
        <dbReference type="Google" id="ProtNLM"/>
    </source>
</evidence>
<dbReference type="OrthoDB" id="3078366at2"/>
<evidence type="ECO:0000259" key="2">
    <source>
        <dbReference type="Pfam" id="PF21028"/>
    </source>
</evidence>
<dbReference type="Pfam" id="PF06938">
    <property type="entry name" value="DUF1285_N"/>
    <property type="match status" value="1"/>
</dbReference>
<sequence>MQLDKLLASLEQVKHAPTELWDPPDCGTVPIHINERGEWSYQNSPIRREKLVRLLASVLVKEGDDYFLVTPVEKMQITVADAPFLITQWRWHGDAKPPVMQLTTNIGDEFPLSEQHPLIVKNGVPYVDVGRDLLARVHRNVYYQWVESLFEQALQLDENGQLTLTSAGKSFKLGKVD</sequence>
<evidence type="ECO:0000313" key="4">
    <source>
        <dbReference type="Proteomes" id="UP000194450"/>
    </source>
</evidence>
<name>A0A1Y6FZN9_9GAMM</name>
<feature type="domain" description="DUF1285" evidence="2">
    <location>
        <begin position="83"/>
        <end position="173"/>
    </location>
</feature>
<dbReference type="RefSeq" id="WP_086435429.1">
    <property type="nucleotide sequence ID" value="NZ_FXWH01000003.1"/>
</dbReference>